<keyword evidence="2" id="KW-1185">Reference proteome</keyword>
<name>A0ACC1PTY9_9APHY</name>
<evidence type="ECO:0000313" key="1">
    <source>
        <dbReference type="EMBL" id="KAJ3001434.1"/>
    </source>
</evidence>
<gene>
    <name evidence="1" type="ORF">NUW54_g6423</name>
</gene>
<accession>A0ACC1PTY9</accession>
<dbReference type="Proteomes" id="UP001144978">
    <property type="component" value="Unassembled WGS sequence"/>
</dbReference>
<organism evidence="1 2">
    <name type="scientific">Trametes sanguinea</name>
    <dbReference type="NCBI Taxonomy" id="158606"/>
    <lineage>
        <taxon>Eukaryota</taxon>
        <taxon>Fungi</taxon>
        <taxon>Dikarya</taxon>
        <taxon>Basidiomycota</taxon>
        <taxon>Agaricomycotina</taxon>
        <taxon>Agaricomycetes</taxon>
        <taxon>Polyporales</taxon>
        <taxon>Polyporaceae</taxon>
        <taxon>Trametes</taxon>
    </lineage>
</organism>
<evidence type="ECO:0000313" key="2">
    <source>
        <dbReference type="Proteomes" id="UP001144978"/>
    </source>
</evidence>
<protein>
    <submittedName>
        <fullName evidence="1">Uncharacterized protein</fullName>
    </submittedName>
</protein>
<dbReference type="EMBL" id="JANSHE010001711">
    <property type="protein sequence ID" value="KAJ3001434.1"/>
    <property type="molecule type" value="Genomic_DNA"/>
</dbReference>
<proteinExistence type="predicted"/>
<reference evidence="1" key="1">
    <citation type="submission" date="2022-08" db="EMBL/GenBank/DDBJ databases">
        <title>Genome Sequence of Pycnoporus sanguineus.</title>
        <authorList>
            <person name="Buettner E."/>
        </authorList>
    </citation>
    <scope>NUCLEOTIDE SEQUENCE</scope>
    <source>
        <strain evidence="1">CG-C14</strain>
    </source>
</reference>
<sequence length="1036" mass="117086">MTDENELLNPFHPLSESSEVSEDAEYEPPGENDTTCNRHPCSCGCSALVTLWTDWQHRKRRRGTPGGAAGTALPRTTLPDQRKRRISEVDSVSPIGSPTKRVTGSSVLASGECTPEVSGGHSSPAVDASTALDTQTSSHSSALSPLPGSICPLTARWQSEAIYDGSSDSEDNEEALDELSEGYDTSDSGMSDGEGDLHDNITLGEAFEAEDASIDSHTLTALDLRILRALRLKTQDHLSDRTFERLPLVFGDSYLPSLTLCKRRLRVLSGFEPQIYDACVNSCISYAPEAYRSRNDCPYCGEPRYSPDGKSKSYLRYLPFTPRLLALLRNPRTAELLQYRARFTHCPDRITDFFDGEHYRNLIGHRVEVNGEQLGHDYFSDHRDIALALSTDGFAPFRKRQTTSWPLLLIVLNLPPELRTLVDYVLCLGEIRGPNKPKDWDSFFWPALMELIALAHGVEAFDGLSQSLFLFHAYLVLVFGDMPAMAMVMRMLGHTAKCPCRMCSIVGIRNPDKRKVTTHYVPLQPPGSAPSYDPQNLPLRNHRSFLETAETIQNAPNKAMRDRLRTESGIKGLPVLSVLGSISFPNSFPLDFMHLVFENTIPMLVKLWTGEYKDFPSNDDFVLAPSVWSAVSEAAASAKSTIPSAFGAPVPNLSKKHHPMTAEMWNVWATFLAPVLLRRRFTRDIYYRHFVLLVKLIKKCTQFEYTAADVSEIEHGFADWVQTFERLYYRRDPTRLACCTTIIHSLLHIVHGIRYAGPIWVYWAFVMERFCGRLLPAIKSRRFPWNNLDNYLEMDAILSHLRILYSLETELKLDPPRQVRRRLFTDPQYPSCTLVGPTRMSSLSYGQRTVIARCLMALFGRTVAQSRGVIPELVECWGELEISGGGDTISAYQIKKRAWDGRDKTFVRYQVYVDRHARNHHAEPEFEVRDFWGQLQNIFVLRLDIDRARIIGLEAPRTLILAEIKRCRVDSIDDLGNRYYRDPLGATEAVDLKAIQCVVGRVYDPARRRWAIIDRSGPFAEAAFSPLARGNTEREN</sequence>
<comment type="caution">
    <text evidence="1">The sequence shown here is derived from an EMBL/GenBank/DDBJ whole genome shotgun (WGS) entry which is preliminary data.</text>
</comment>